<dbReference type="Proteomes" id="UP000193136">
    <property type="component" value="Unassembled WGS sequence"/>
</dbReference>
<dbReference type="Pfam" id="PF00581">
    <property type="entry name" value="Rhodanese"/>
    <property type="match status" value="1"/>
</dbReference>
<dbReference type="EMBL" id="NAAD01000008">
    <property type="protein sequence ID" value="ORJ60434.1"/>
    <property type="molecule type" value="Genomic_DNA"/>
</dbReference>
<dbReference type="InterPro" id="IPR050229">
    <property type="entry name" value="GlpE_sulfurtransferase"/>
</dbReference>
<dbReference type="SUPFAM" id="SSF52821">
    <property type="entry name" value="Rhodanese/Cell cycle control phosphatase"/>
    <property type="match status" value="1"/>
</dbReference>
<feature type="domain" description="Rhodanese" evidence="1">
    <location>
        <begin position="41"/>
        <end position="129"/>
    </location>
</feature>
<dbReference type="STRING" id="1969733.B5V00_07655"/>
<accession>A0A1X0Y5W2</accession>
<evidence type="ECO:0000259" key="1">
    <source>
        <dbReference type="PROSITE" id="PS50206"/>
    </source>
</evidence>
<dbReference type="InterPro" id="IPR036873">
    <property type="entry name" value="Rhodanese-like_dom_sf"/>
</dbReference>
<evidence type="ECO:0000313" key="2">
    <source>
        <dbReference type="EMBL" id="ORJ60434.1"/>
    </source>
</evidence>
<gene>
    <name evidence="2" type="ORF">B5V00_07655</name>
</gene>
<sequence length="132" mass="14573">MPLLRIAGILLSISLLLPVGPVRAAQVRNINADQARKIIATMDDLFLLDVRTPQEYAEVRLDGARLIPINDFVARIAEVPKDRPVLVYCAVGSRSSRVADYLARSGYADVYNLTGGIWAWQLRGYPVLKGLP</sequence>
<name>A0A1X0Y5W2_9BACT</name>
<dbReference type="SMART" id="SM00450">
    <property type="entry name" value="RHOD"/>
    <property type="match status" value="1"/>
</dbReference>
<dbReference type="InterPro" id="IPR001763">
    <property type="entry name" value="Rhodanese-like_dom"/>
</dbReference>
<keyword evidence="3" id="KW-1185">Reference proteome</keyword>
<protein>
    <recommendedName>
        <fullName evidence="1">Rhodanese domain-containing protein</fullName>
    </recommendedName>
</protein>
<dbReference type="RefSeq" id="WP_085010189.1">
    <property type="nucleotide sequence ID" value="NZ_NAAD01000008.1"/>
</dbReference>
<evidence type="ECO:0000313" key="3">
    <source>
        <dbReference type="Proteomes" id="UP000193136"/>
    </source>
</evidence>
<organism evidence="2 3">
    <name type="scientific">Geothermobacter hydrogeniphilus</name>
    <dbReference type="NCBI Taxonomy" id="1969733"/>
    <lineage>
        <taxon>Bacteria</taxon>
        <taxon>Pseudomonadati</taxon>
        <taxon>Thermodesulfobacteriota</taxon>
        <taxon>Desulfuromonadia</taxon>
        <taxon>Desulfuromonadales</taxon>
        <taxon>Geothermobacteraceae</taxon>
        <taxon>Geothermobacter</taxon>
    </lineage>
</organism>
<dbReference type="CDD" id="cd00158">
    <property type="entry name" value="RHOD"/>
    <property type="match status" value="1"/>
</dbReference>
<dbReference type="AlphaFoldDB" id="A0A1X0Y5W2"/>
<proteinExistence type="predicted"/>
<dbReference type="Gene3D" id="3.40.250.10">
    <property type="entry name" value="Rhodanese-like domain"/>
    <property type="match status" value="1"/>
</dbReference>
<dbReference type="PANTHER" id="PTHR43031">
    <property type="entry name" value="FAD-DEPENDENT OXIDOREDUCTASE"/>
    <property type="match status" value="1"/>
</dbReference>
<reference evidence="2 3" key="1">
    <citation type="submission" date="2017-03" db="EMBL/GenBank/DDBJ databases">
        <title>Genome sequence of Geothermobacter sp. EPR-M, Deep-Sea Iron Reducer.</title>
        <authorList>
            <person name="Tully B."/>
            <person name="Savalia P."/>
            <person name="Abuyen K."/>
            <person name="Baughan C."/>
            <person name="Romero E."/>
            <person name="Ronkowski C."/>
            <person name="Torres B."/>
            <person name="Tremblay J."/>
            <person name="Trujillo A."/>
            <person name="Tyler M."/>
            <person name="Perez-Rodriguez I."/>
            <person name="Amend J."/>
        </authorList>
    </citation>
    <scope>NUCLEOTIDE SEQUENCE [LARGE SCALE GENOMIC DNA]</scope>
    <source>
        <strain evidence="2 3">EPR-M</strain>
    </source>
</reference>
<dbReference type="PROSITE" id="PS50206">
    <property type="entry name" value="RHODANESE_3"/>
    <property type="match status" value="1"/>
</dbReference>
<dbReference type="PANTHER" id="PTHR43031:SF1">
    <property type="entry name" value="PYRIDINE NUCLEOTIDE-DISULPHIDE OXIDOREDUCTASE"/>
    <property type="match status" value="1"/>
</dbReference>
<comment type="caution">
    <text evidence="2">The sequence shown here is derived from an EMBL/GenBank/DDBJ whole genome shotgun (WGS) entry which is preliminary data.</text>
</comment>
<dbReference type="OrthoDB" id="285281at2"/>